<feature type="compositionally biased region" description="Polar residues" evidence="1">
    <location>
        <begin position="1147"/>
        <end position="1160"/>
    </location>
</feature>
<feature type="compositionally biased region" description="Low complexity" evidence="1">
    <location>
        <begin position="338"/>
        <end position="348"/>
    </location>
</feature>
<reference evidence="4" key="1">
    <citation type="journal article" date="2015" name="PLoS Genet.">
        <title>The dynamic genome and transcriptome of the human fungal pathogen Blastomyces and close relative Emmonsia.</title>
        <authorList>
            <person name="Munoz J.F."/>
            <person name="Gauthier G.M."/>
            <person name="Desjardins C.A."/>
            <person name="Gallo J.E."/>
            <person name="Holder J."/>
            <person name="Sullivan T.D."/>
            <person name="Marty A.J."/>
            <person name="Carmen J.C."/>
            <person name="Chen Z."/>
            <person name="Ding L."/>
            <person name="Gujja S."/>
            <person name="Magrini V."/>
            <person name="Misas E."/>
            <person name="Mitreva M."/>
            <person name="Priest M."/>
            <person name="Saif S."/>
            <person name="Whiston E.A."/>
            <person name="Young S."/>
            <person name="Zeng Q."/>
            <person name="Goldman W.E."/>
            <person name="Mardis E.R."/>
            <person name="Taylor J.W."/>
            <person name="McEwen J.G."/>
            <person name="Clay O.K."/>
            <person name="Klein B.S."/>
            <person name="Cuomo C.A."/>
        </authorList>
    </citation>
    <scope>NUCLEOTIDE SEQUENCE [LARGE SCALE GENOMIC DNA]</scope>
    <source>
        <strain evidence="4">UAMH 3008</strain>
    </source>
</reference>
<feature type="compositionally biased region" description="Polar residues" evidence="1">
    <location>
        <begin position="1111"/>
        <end position="1121"/>
    </location>
</feature>
<dbReference type="EMBL" id="LCZI01000702">
    <property type="protein sequence ID" value="KKZ65066.1"/>
    <property type="molecule type" value="Genomic_DNA"/>
</dbReference>
<feature type="compositionally biased region" description="Polar residues" evidence="1">
    <location>
        <begin position="522"/>
        <end position="539"/>
    </location>
</feature>
<feature type="region of interest" description="Disordered" evidence="1">
    <location>
        <begin position="896"/>
        <end position="920"/>
    </location>
</feature>
<feature type="compositionally biased region" description="Basic and acidic residues" evidence="1">
    <location>
        <begin position="900"/>
        <end position="911"/>
    </location>
</feature>
<proteinExistence type="predicted"/>
<feature type="region of interest" description="Disordered" evidence="1">
    <location>
        <begin position="1142"/>
        <end position="1214"/>
    </location>
</feature>
<feature type="compositionally biased region" description="Low complexity" evidence="1">
    <location>
        <begin position="1192"/>
        <end position="1202"/>
    </location>
</feature>
<feature type="compositionally biased region" description="Basic residues" evidence="1">
    <location>
        <begin position="563"/>
        <end position="572"/>
    </location>
</feature>
<gene>
    <name evidence="3" type="ORF">EMCG_01306</name>
</gene>
<organism evidence="3 4">
    <name type="scientific">[Emmonsia] crescens</name>
    <dbReference type="NCBI Taxonomy" id="73230"/>
    <lineage>
        <taxon>Eukaryota</taxon>
        <taxon>Fungi</taxon>
        <taxon>Dikarya</taxon>
        <taxon>Ascomycota</taxon>
        <taxon>Pezizomycotina</taxon>
        <taxon>Eurotiomycetes</taxon>
        <taxon>Eurotiomycetidae</taxon>
        <taxon>Onygenales</taxon>
        <taxon>Ajellomycetaceae</taxon>
        <taxon>Emergomyces</taxon>
    </lineage>
</organism>
<evidence type="ECO:0000256" key="1">
    <source>
        <dbReference type="SAM" id="MobiDB-lite"/>
    </source>
</evidence>
<feature type="compositionally biased region" description="Basic residues" evidence="1">
    <location>
        <begin position="1249"/>
        <end position="1272"/>
    </location>
</feature>
<feature type="compositionally biased region" description="Polar residues" evidence="1">
    <location>
        <begin position="1230"/>
        <end position="1242"/>
    </location>
</feature>
<name>A0A0G2JA40_9EURO</name>
<comment type="caution">
    <text evidence="3">The sequence shown here is derived from an EMBL/GenBank/DDBJ whole genome shotgun (WGS) entry which is preliminary data.</text>
</comment>
<evidence type="ECO:0000313" key="4">
    <source>
        <dbReference type="Proteomes" id="UP000034164"/>
    </source>
</evidence>
<feature type="compositionally biased region" description="Basic and acidic residues" evidence="1">
    <location>
        <begin position="1161"/>
        <end position="1171"/>
    </location>
</feature>
<feature type="domain" description="PH-like" evidence="2">
    <location>
        <begin position="149"/>
        <end position="268"/>
    </location>
</feature>
<evidence type="ECO:0000259" key="2">
    <source>
        <dbReference type="Pfam" id="PF25380"/>
    </source>
</evidence>
<dbReference type="Proteomes" id="UP000034164">
    <property type="component" value="Unassembled WGS sequence"/>
</dbReference>
<feature type="region of interest" description="Disordered" evidence="1">
    <location>
        <begin position="1102"/>
        <end position="1126"/>
    </location>
</feature>
<dbReference type="Pfam" id="PF25380">
    <property type="entry name" value="PH_25"/>
    <property type="match status" value="1"/>
</dbReference>
<feature type="region of interest" description="Disordered" evidence="1">
    <location>
        <begin position="491"/>
        <end position="579"/>
    </location>
</feature>
<evidence type="ECO:0000313" key="3">
    <source>
        <dbReference type="EMBL" id="KKZ65066.1"/>
    </source>
</evidence>
<protein>
    <recommendedName>
        <fullName evidence="2">PH-like domain-containing protein</fullName>
    </recommendedName>
</protein>
<sequence length="1464" mass="161266">MQKSMRDLTDGIQKSQHYTVVVASRQRKSLIGQKAFKHLLSTFVSGDVDAPRKWSGQLILELVRKSKDNRGLRKFGETVLNETDYTLRLLASVIIQEMVASQLEPRIFWPLGTSRPVMDRFSSGTPIDSNWIGRFNSFISGQDSQPNIETQRMHIVQTVNTGASSIGHSNCLVGILVSRILTVMITEDNRFRFLKIRLDHIDKLILHERTAVLDVHLYGNGYYMTNGLMEKAGVVSMVFENQTQAIEFRDTFESQCRSAKGVNGGFTDTKRFSTIAKSGPHGQRGTSAEPFLCRTKVVDDLITLGLNTCKPTAQDLRRKPSYAAIMLSFEEEVIDGSSAHLDLSSSDSPSDRDQDKSHTKSERQGNNDDYSGPAESEYWGSYPSKVNETPEPGHPLRSHSHSQERDPSPQIAPNVVNPSKTREMSCNGETQPESGAVEPHISHEGGDCHFELPSLARQALQLQLQPHDSNSLTDVPAQQGKVVGSSLDLRGLPVEQMSPTDNNLTVDPEHPADIQIEDSTPKDTNPSSVNPTTMGQQINLPVKDTSEKQNEAEMPNQTGSNSKLKRPHHRISGSKANQLTVDWDQDLRVEDTLVDRPASSSKRQKKTPPQPKGLTKTSKTKSVSRSTGKKKKNQQEQGLPLTPHIASTLAKSKTKKAARQVTKTLTSARQRRAAAEKANRKLALANEYENATYDLDDPIESSLPEEWNLASNQGNWAGSTNAIVPVVTSEDVQVQPLPSIEGVVNAKTNPPTIEVSNPIVSPETSGSKQAASNDLFLAVQEDTDHNLDLQGTIITAREQSPSAHPVGVDHTETPSKIDIPQQKMVVECQENNLGKRLSEALTKAGILSSNSMIAGNNINGESHSHSINGTEGQVQKGLSEISKNVSQFIARQAVVGQRSSIDEHGKRDDSKAQPAKNGEVPVKIVKPNIVTDQSASEYFKNQHVGPPIVPTMQCQPTAATELRGILKPDSNVQNKAKENYSHFRPETAVVLRKVQLVGFDSNGPKNQCAISGGPASRNAKKFDIIPNETHTNGNEDAYPKENLLKIHSNDGINEIDDMDEVSLVPTSECLSLGVDSENGDIPSQIRSSSVCEVTEAEFRSQRRVSQPIPALSQTVDENGSPQPLRRDLRANKSTANMPSEVELHIDTSGTSPPSGVSASLSREELGVDHRTSACSDSESTRVDHVVRSLAVNNESSNNSNSETPHQRRDASSKQKCLNIGSFAVRDRSNPMGNSFWTRSAPSTFAERLRGRKRTKQNKKSKTNKVAHKHSVMMKKTSKKLNITPFMESSSEFEQGIDNSEVETYDAGSRYWNTAGVSSGSSSNLSDTLVEEYRDVEYEWQNALRATHKTSLDILLDTSGRLIRHLLDEEQAIAKVVGTYRNGGASLIKQLEQRHDEELEDCENRLHPIKEELIERCEAMSARLSGDRRSLLKQPAMKDFSAAVHKRKKLLGQVDAAMKEYETDA</sequence>
<feature type="compositionally biased region" description="Low complexity" evidence="1">
    <location>
        <begin position="612"/>
        <end position="626"/>
    </location>
</feature>
<feature type="region of interest" description="Disordered" evidence="1">
    <location>
        <begin position="338"/>
        <end position="444"/>
    </location>
</feature>
<feature type="compositionally biased region" description="Basic and acidic residues" evidence="1">
    <location>
        <begin position="349"/>
        <end position="366"/>
    </location>
</feature>
<dbReference type="VEuPathDB" id="FungiDB:EMCG_01306"/>
<accession>A0A0G2JA40</accession>
<feature type="region of interest" description="Disordered" evidence="1">
    <location>
        <begin position="593"/>
        <end position="672"/>
    </location>
</feature>
<dbReference type="InterPro" id="IPR057502">
    <property type="entry name" value="PH_25"/>
</dbReference>
<dbReference type="OrthoDB" id="5374844at2759"/>
<feature type="region of interest" description="Disordered" evidence="1">
    <location>
        <begin position="1230"/>
        <end position="1272"/>
    </location>
</feature>